<comment type="caution">
    <text evidence="2">The sequence shown here is derived from an EMBL/GenBank/DDBJ whole genome shotgun (WGS) entry which is preliminary data.</text>
</comment>
<keyword evidence="3" id="KW-1185">Reference proteome</keyword>
<organism evidence="2 3">
    <name type="scientific">Oedothorax gibbosus</name>
    <dbReference type="NCBI Taxonomy" id="931172"/>
    <lineage>
        <taxon>Eukaryota</taxon>
        <taxon>Metazoa</taxon>
        <taxon>Ecdysozoa</taxon>
        <taxon>Arthropoda</taxon>
        <taxon>Chelicerata</taxon>
        <taxon>Arachnida</taxon>
        <taxon>Araneae</taxon>
        <taxon>Araneomorphae</taxon>
        <taxon>Entelegynae</taxon>
        <taxon>Araneoidea</taxon>
        <taxon>Linyphiidae</taxon>
        <taxon>Erigoninae</taxon>
        <taxon>Oedothorax</taxon>
    </lineage>
</organism>
<feature type="region of interest" description="Disordered" evidence="1">
    <location>
        <begin position="1"/>
        <end position="32"/>
    </location>
</feature>
<dbReference type="EMBL" id="JAFNEN010000230">
    <property type="protein sequence ID" value="KAG8188784.1"/>
    <property type="molecule type" value="Genomic_DNA"/>
</dbReference>
<accession>A0AAV6UYN3</accession>
<name>A0AAV6UYN3_9ARAC</name>
<gene>
    <name evidence="2" type="ORF">JTE90_009178</name>
</gene>
<sequence>MNHFQTLRQKRSPKRSPEGYHSPIPSSLAGPCRPEPSSLRVFYDIPPISPVSEEENRIFTHVACPLFLTGETGSDRPAGPERYIPGEVGGGMQLNSFRERIMRDRAVGGALCRRGGELGASR</sequence>
<evidence type="ECO:0000313" key="3">
    <source>
        <dbReference type="Proteomes" id="UP000827092"/>
    </source>
</evidence>
<proteinExistence type="predicted"/>
<protein>
    <submittedName>
        <fullName evidence="2">Uncharacterized protein</fullName>
    </submittedName>
</protein>
<reference evidence="2 3" key="1">
    <citation type="journal article" date="2022" name="Nat. Ecol. Evol.">
        <title>A masculinizing supergene underlies an exaggerated male reproductive morph in a spider.</title>
        <authorList>
            <person name="Hendrickx F."/>
            <person name="De Corte Z."/>
            <person name="Sonet G."/>
            <person name="Van Belleghem S.M."/>
            <person name="Kostlbacher S."/>
            <person name="Vangestel C."/>
        </authorList>
    </citation>
    <scope>NUCLEOTIDE SEQUENCE [LARGE SCALE GENOMIC DNA]</scope>
    <source>
        <strain evidence="2">W744_W776</strain>
    </source>
</reference>
<dbReference type="AlphaFoldDB" id="A0AAV6UYN3"/>
<dbReference type="Proteomes" id="UP000827092">
    <property type="component" value="Unassembled WGS sequence"/>
</dbReference>
<evidence type="ECO:0000313" key="2">
    <source>
        <dbReference type="EMBL" id="KAG8188784.1"/>
    </source>
</evidence>
<evidence type="ECO:0000256" key="1">
    <source>
        <dbReference type="SAM" id="MobiDB-lite"/>
    </source>
</evidence>